<dbReference type="InterPro" id="IPR038397">
    <property type="entry name" value="TBCC_N_sf"/>
</dbReference>
<evidence type="ECO:0000256" key="1">
    <source>
        <dbReference type="ARBA" id="ARBA00004496"/>
    </source>
</evidence>
<evidence type="ECO:0000256" key="4">
    <source>
        <dbReference type="ARBA" id="ARBA00022990"/>
    </source>
</evidence>
<evidence type="ECO:0000256" key="7">
    <source>
        <dbReference type="SAM" id="MobiDB-lite"/>
    </source>
</evidence>
<comment type="similarity">
    <text evidence="2">Belongs to the TBCC family.</text>
</comment>
<name>A0A6H5GX67_9HEMI</name>
<sequence>MIQPTEAALLRKEKRDDESPSQAELFRETFKEKQAEIEDSLSAIDGSSDRLKLADDFDRVSRKINDLNRYLASSSIFLTAYNMKICKHQLQTLSDRLSEMEAELLPRKKFAFRKREATKKAEAKAERQAVVVDKPLSTDAYVVEDRRSETVVVDSIADKDVTLSRLVDCTVFIHGSPNTLHLIDLTSCKIVSGPVVTSVLVENCADSAFAFPCQQLRVHGCRRDDFHVRVSTRAIIEDTTAVRFGPCRRAFGDDTDGPADPVPVDDFNWLVNNKQSPNWTTLPDQDQIAFWNSLDLNSAQTSR</sequence>
<protein>
    <recommendedName>
        <fullName evidence="8">C-CAP/cofactor C-like domain-containing protein</fullName>
    </recommendedName>
</protein>
<dbReference type="InterPro" id="IPR006599">
    <property type="entry name" value="CARP_motif"/>
</dbReference>
<evidence type="ECO:0000256" key="6">
    <source>
        <dbReference type="ARBA" id="ARBA00026055"/>
    </source>
</evidence>
<dbReference type="GO" id="GO:0005737">
    <property type="term" value="C:cytoplasm"/>
    <property type="evidence" value="ECO:0007669"/>
    <property type="project" value="UniProtKB-SubCell"/>
</dbReference>
<evidence type="ECO:0000256" key="3">
    <source>
        <dbReference type="ARBA" id="ARBA00022490"/>
    </source>
</evidence>
<dbReference type="OrthoDB" id="194775at2759"/>
<dbReference type="PANTHER" id="PTHR15139">
    <property type="entry name" value="TUBULIN FOLDING COFACTOR C"/>
    <property type="match status" value="1"/>
</dbReference>
<dbReference type="Pfam" id="PF16752">
    <property type="entry name" value="TBCC_N"/>
    <property type="match status" value="1"/>
</dbReference>
<keyword evidence="10" id="KW-1185">Reference proteome</keyword>
<dbReference type="GO" id="GO:0007023">
    <property type="term" value="P:post-chaperonin tubulin folding pathway"/>
    <property type="evidence" value="ECO:0007669"/>
    <property type="project" value="InterPro"/>
</dbReference>
<dbReference type="AlphaFoldDB" id="A0A6H5GX67"/>
<feature type="domain" description="C-CAP/cofactor C-like" evidence="8">
    <location>
        <begin position="118"/>
        <end position="269"/>
    </location>
</feature>
<dbReference type="PROSITE" id="PS51329">
    <property type="entry name" value="C_CAP_COFACTOR_C"/>
    <property type="match status" value="1"/>
</dbReference>
<evidence type="ECO:0000259" key="8">
    <source>
        <dbReference type="PROSITE" id="PS51329"/>
    </source>
</evidence>
<gene>
    <name evidence="9" type="ORF">NTEN_LOCUS12925</name>
</gene>
<dbReference type="InterPro" id="IPR012945">
    <property type="entry name" value="Tubulin-bd_cofactor_C_dom"/>
</dbReference>
<comment type="subunit">
    <text evidence="6">Supercomplex made of cofactors A to E. Cofactors A and D function by capturing and stabilizing tubulin in a quasi-native conformation. Cofactor E binds to the cofactor D-tubulin complex; interaction with cofactor C then causes the release of tubulin polypeptides that are committed to the native state.</text>
</comment>
<accession>A0A6H5GX67</accession>
<evidence type="ECO:0000313" key="9">
    <source>
        <dbReference type="EMBL" id="CAB0007654.1"/>
    </source>
</evidence>
<dbReference type="InterPro" id="IPR031925">
    <property type="entry name" value="TBCC_N"/>
</dbReference>
<dbReference type="InterPro" id="IPR016098">
    <property type="entry name" value="CAP/MinC_C"/>
</dbReference>
<dbReference type="Pfam" id="PF07986">
    <property type="entry name" value="TBCC"/>
    <property type="match status" value="1"/>
</dbReference>
<keyword evidence="3" id="KW-0963">Cytoplasm</keyword>
<proteinExistence type="inferred from homology"/>
<dbReference type="Gene3D" id="2.160.20.70">
    <property type="match status" value="1"/>
</dbReference>
<reference evidence="9 10" key="1">
    <citation type="submission" date="2020-02" db="EMBL/GenBank/DDBJ databases">
        <authorList>
            <person name="Ferguson B K."/>
        </authorList>
    </citation>
    <scope>NUCLEOTIDE SEQUENCE [LARGE SCALE GENOMIC DNA]</scope>
</reference>
<dbReference type="GO" id="GO:0007021">
    <property type="term" value="P:tubulin complex assembly"/>
    <property type="evidence" value="ECO:0007669"/>
    <property type="project" value="TreeGrafter"/>
</dbReference>
<keyword evidence="5" id="KW-0143">Chaperone</keyword>
<feature type="compositionally biased region" description="Basic and acidic residues" evidence="7">
    <location>
        <begin position="9"/>
        <end position="18"/>
    </location>
</feature>
<evidence type="ECO:0000313" key="10">
    <source>
        <dbReference type="Proteomes" id="UP000479000"/>
    </source>
</evidence>
<dbReference type="InterPro" id="IPR027684">
    <property type="entry name" value="TBCC"/>
</dbReference>
<dbReference type="EMBL" id="CADCXU010019162">
    <property type="protein sequence ID" value="CAB0007654.1"/>
    <property type="molecule type" value="Genomic_DNA"/>
</dbReference>
<comment type="subcellular location">
    <subcellularLocation>
        <location evidence="1">Cytoplasm</location>
    </subcellularLocation>
</comment>
<dbReference type="GO" id="GO:0015631">
    <property type="term" value="F:tubulin binding"/>
    <property type="evidence" value="ECO:0007669"/>
    <property type="project" value="InterPro"/>
</dbReference>
<dbReference type="SMART" id="SM00673">
    <property type="entry name" value="CARP"/>
    <property type="match status" value="2"/>
</dbReference>
<dbReference type="Gene3D" id="1.20.58.1250">
    <property type="entry name" value="Tubulin Binding Cofactor C, N-terminal domain"/>
    <property type="match status" value="1"/>
</dbReference>
<dbReference type="PANTHER" id="PTHR15139:SF0">
    <property type="entry name" value="TUBULIN-SPECIFIC CHAPERONE C"/>
    <property type="match status" value="1"/>
</dbReference>
<evidence type="ECO:0000256" key="2">
    <source>
        <dbReference type="ARBA" id="ARBA00008848"/>
    </source>
</evidence>
<keyword evidence="4" id="KW-0007">Acetylation</keyword>
<organism evidence="9 10">
    <name type="scientific">Nesidiocoris tenuis</name>
    <dbReference type="NCBI Taxonomy" id="355587"/>
    <lineage>
        <taxon>Eukaryota</taxon>
        <taxon>Metazoa</taxon>
        <taxon>Ecdysozoa</taxon>
        <taxon>Arthropoda</taxon>
        <taxon>Hexapoda</taxon>
        <taxon>Insecta</taxon>
        <taxon>Pterygota</taxon>
        <taxon>Neoptera</taxon>
        <taxon>Paraneoptera</taxon>
        <taxon>Hemiptera</taxon>
        <taxon>Heteroptera</taxon>
        <taxon>Panheteroptera</taxon>
        <taxon>Cimicomorpha</taxon>
        <taxon>Miridae</taxon>
        <taxon>Dicyphina</taxon>
        <taxon>Nesidiocoris</taxon>
    </lineage>
</organism>
<evidence type="ECO:0000256" key="5">
    <source>
        <dbReference type="ARBA" id="ARBA00023186"/>
    </source>
</evidence>
<dbReference type="InterPro" id="IPR017901">
    <property type="entry name" value="C-CAP_CF_C-like"/>
</dbReference>
<feature type="region of interest" description="Disordered" evidence="7">
    <location>
        <begin position="1"/>
        <end position="24"/>
    </location>
</feature>
<dbReference type="Proteomes" id="UP000479000">
    <property type="component" value="Unassembled WGS sequence"/>
</dbReference>